<accession>A0ABQ5KZY7</accession>
<dbReference type="Pfam" id="PF05018">
    <property type="entry name" value="CFA20_dom"/>
    <property type="match status" value="1"/>
</dbReference>
<sequence>MQLGISKPLFDWGTHVQSGHIKRITDPDIQACVIEIMSPNVNTCYITHPDDPKQTLGIKLPVIVLLVKNLKKQFSFEVTILDDRGVKRRLRSSTYQPKTRVKPFICTMPLRLDDGWNTISCNLLDYTYRAFRTGYMETLRLQIHANTRIRRVFFTDKIYAKGTLPHAYRLTHK</sequence>
<evidence type="ECO:0000259" key="1">
    <source>
        <dbReference type="Pfam" id="PF05018"/>
    </source>
</evidence>
<dbReference type="Proteomes" id="UP001057375">
    <property type="component" value="Unassembled WGS sequence"/>
</dbReference>
<reference evidence="2" key="1">
    <citation type="submission" date="2022-03" db="EMBL/GenBank/DDBJ databases">
        <title>Draft genome sequence of Aduncisulcus paluster, a free-living microaerophilic Fornicata.</title>
        <authorList>
            <person name="Yuyama I."/>
            <person name="Kume K."/>
            <person name="Tamura T."/>
            <person name="Inagaki Y."/>
            <person name="Hashimoto T."/>
        </authorList>
    </citation>
    <scope>NUCLEOTIDE SEQUENCE</scope>
    <source>
        <strain evidence="2">NY0171</strain>
    </source>
</reference>
<organism evidence="2 3">
    <name type="scientific">Aduncisulcus paluster</name>
    <dbReference type="NCBI Taxonomy" id="2918883"/>
    <lineage>
        <taxon>Eukaryota</taxon>
        <taxon>Metamonada</taxon>
        <taxon>Carpediemonas-like organisms</taxon>
        <taxon>Aduncisulcus</taxon>
    </lineage>
</organism>
<keyword evidence="2" id="KW-0282">Flagellum</keyword>
<gene>
    <name evidence="2" type="ORF">ADUPG1_009567</name>
</gene>
<evidence type="ECO:0000313" key="2">
    <source>
        <dbReference type="EMBL" id="GKT36640.1"/>
    </source>
</evidence>
<feature type="domain" description="CFA20" evidence="1">
    <location>
        <begin position="6"/>
        <end position="171"/>
    </location>
</feature>
<dbReference type="InterPro" id="IPR040441">
    <property type="entry name" value="CFA20/CFAP20DC"/>
</dbReference>
<keyword evidence="2" id="KW-0969">Cilium</keyword>
<comment type="caution">
    <text evidence="2">The sequence shown here is derived from an EMBL/GenBank/DDBJ whole genome shotgun (WGS) entry which is preliminary data.</text>
</comment>
<dbReference type="EMBL" id="BQXS01011273">
    <property type="protein sequence ID" value="GKT36640.1"/>
    <property type="molecule type" value="Genomic_DNA"/>
</dbReference>
<evidence type="ECO:0000313" key="3">
    <source>
        <dbReference type="Proteomes" id="UP001057375"/>
    </source>
</evidence>
<dbReference type="PANTHER" id="PTHR12458">
    <property type="entry name" value="ORF PROTEIN"/>
    <property type="match status" value="1"/>
</dbReference>
<protein>
    <submittedName>
        <fullName evidence="2">Cilia- and flagella-associated protein 20/CFAP20DC like protein</fullName>
    </submittedName>
</protein>
<name>A0ABQ5KZY7_9EUKA</name>
<proteinExistence type="predicted"/>
<dbReference type="InterPro" id="IPR007714">
    <property type="entry name" value="CFA20_dom"/>
</dbReference>
<keyword evidence="2" id="KW-0966">Cell projection</keyword>
<keyword evidence="3" id="KW-1185">Reference proteome</keyword>